<evidence type="ECO:0000256" key="6">
    <source>
        <dbReference type="ARBA" id="ARBA00023136"/>
    </source>
</evidence>
<dbReference type="EMBL" id="JARH01000321">
    <property type="protein sequence ID" value="EXF82405.1"/>
    <property type="molecule type" value="Genomic_DNA"/>
</dbReference>
<dbReference type="OrthoDB" id="409792at2759"/>
<keyword evidence="4 10" id="KW-0812">Transmembrane</keyword>
<keyword evidence="5 10" id="KW-1133">Transmembrane helix</keyword>
<feature type="transmembrane region" description="Helical" evidence="10">
    <location>
        <begin position="202"/>
        <end position="221"/>
    </location>
</feature>
<evidence type="ECO:0000256" key="4">
    <source>
        <dbReference type="ARBA" id="ARBA00022692"/>
    </source>
</evidence>
<evidence type="ECO:0000256" key="2">
    <source>
        <dbReference type="ARBA" id="ARBA00004651"/>
    </source>
</evidence>
<comment type="subcellular location">
    <subcellularLocation>
        <location evidence="2">Cell membrane</location>
        <topology evidence="2">Multi-pass membrane protein</topology>
    </subcellularLocation>
</comment>
<dbReference type="STRING" id="1445577.A0A010R101"/>
<dbReference type="Pfam" id="PF02537">
    <property type="entry name" value="CRCB"/>
    <property type="match status" value="2"/>
</dbReference>
<feature type="compositionally biased region" description="Basic and acidic residues" evidence="9">
    <location>
        <begin position="153"/>
        <end position="163"/>
    </location>
</feature>
<keyword evidence="3" id="KW-1003">Cell membrane</keyword>
<dbReference type="InterPro" id="IPR003691">
    <property type="entry name" value="FluC"/>
</dbReference>
<feature type="transmembrane region" description="Helical" evidence="10">
    <location>
        <begin position="304"/>
        <end position="325"/>
    </location>
</feature>
<evidence type="ECO:0000256" key="9">
    <source>
        <dbReference type="SAM" id="MobiDB-lite"/>
    </source>
</evidence>
<dbReference type="KEGG" id="cfj:CFIO01_01865"/>
<dbReference type="PANTHER" id="PTHR28259">
    <property type="entry name" value="FLUORIDE EXPORT PROTEIN 1-RELATED"/>
    <property type="match status" value="1"/>
</dbReference>
<dbReference type="GO" id="GO:0005886">
    <property type="term" value="C:plasma membrane"/>
    <property type="evidence" value="ECO:0007669"/>
    <property type="project" value="UniProtKB-SubCell"/>
</dbReference>
<comment type="caution">
    <text evidence="11">The sequence shown here is derived from an EMBL/GenBank/DDBJ whole genome shotgun (WGS) entry which is preliminary data.</text>
</comment>
<name>A0A010R101_9PEZI</name>
<evidence type="ECO:0000256" key="7">
    <source>
        <dbReference type="ARBA" id="ARBA00035120"/>
    </source>
</evidence>
<evidence type="ECO:0008006" key="13">
    <source>
        <dbReference type="Google" id="ProtNLM"/>
    </source>
</evidence>
<feature type="transmembrane region" description="Helical" evidence="10">
    <location>
        <begin position="353"/>
        <end position="379"/>
    </location>
</feature>
<dbReference type="Proteomes" id="UP000020467">
    <property type="component" value="Unassembled WGS sequence"/>
</dbReference>
<sequence>MQGGNELRHASGAAADEKDITQMGTINGQAHAKSKNTQRGQSAGYDAPEDYGNLDEMVTDPISRGESRSRDGKGESLEEMRSAAFDASKARDDPKGTIADANVHNLSKNRTREGKKSLEGRQSCEYDAPGDYGNLDEMVSEPVAHKPRRHRPGRGESLEEMRSPRQPSDLEMQDTTTPDDQDEPGTTTSKPTVHVSRLATEVYTLSYLVFFAIFGTIARLGLQALTLYPGAPVSFGVLWANVGGSLVMGFLIEDRKLFKQEWGTPNYHREITKARRRGQRADDSAASSDLAAAKKAHLATKKTIPLYIGLSTGFCGSFTSFSSFIRDIFLAMVNDLPRAGGATPEPRTGGQSFMAMMAIIIATVALSLSALIFGAHLAIALEGITPSIPFLLGRKVMDRCAVLFGWGAWLGAVLLAIWPPRDAWRGRVIFSIVFAPLGCLARFYASLLLNARVPAFPMGTFAVNIAGVAVLGMCWDLAHAGLGGVVGCQVLQGVEDGFCGCLTTVSTWVAELTALRRRHAYVYGLGSVVAGFAVMVIIMGAEKWTDGFAPLMCTH</sequence>
<feature type="transmembrane region" description="Helical" evidence="10">
    <location>
        <begin position="400"/>
        <end position="418"/>
    </location>
</feature>
<evidence type="ECO:0000256" key="5">
    <source>
        <dbReference type="ARBA" id="ARBA00022989"/>
    </source>
</evidence>
<feature type="region of interest" description="Disordered" evidence="9">
    <location>
        <begin position="1"/>
        <end position="192"/>
    </location>
</feature>
<dbReference type="GO" id="GO:1903425">
    <property type="term" value="F:fluoride transmembrane transporter activity"/>
    <property type="evidence" value="ECO:0007669"/>
    <property type="project" value="TreeGrafter"/>
</dbReference>
<keyword evidence="6 10" id="KW-0472">Membrane</keyword>
<evidence type="ECO:0000256" key="1">
    <source>
        <dbReference type="ARBA" id="ARBA00002598"/>
    </source>
</evidence>
<proteinExistence type="inferred from homology"/>
<dbReference type="eggNOG" id="ENOG502RYW7">
    <property type="taxonomic scope" value="Eukaryota"/>
</dbReference>
<evidence type="ECO:0000256" key="3">
    <source>
        <dbReference type="ARBA" id="ARBA00022475"/>
    </source>
</evidence>
<dbReference type="AlphaFoldDB" id="A0A010R101"/>
<feature type="transmembrane region" description="Helical" evidence="10">
    <location>
        <begin position="520"/>
        <end position="541"/>
    </location>
</feature>
<protein>
    <recommendedName>
        <fullName evidence="13">CrcB-like protein</fullName>
    </recommendedName>
</protein>
<comment type="similarity">
    <text evidence="7">Belongs to the fluoride channel Fluc/FEX (TC 1.A.43) family.</text>
</comment>
<evidence type="ECO:0000256" key="8">
    <source>
        <dbReference type="ARBA" id="ARBA00035585"/>
    </source>
</evidence>
<comment type="function">
    <text evidence="1">Fluoride channel required for the rapid expulsion of cytoplasmic fluoride.</text>
</comment>
<feature type="transmembrane region" description="Helical" evidence="10">
    <location>
        <begin position="233"/>
        <end position="252"/>
    </location>
</feature>
<accession>A0A010R101</accession>
<reference evidence="11 12" key="1">
    <citation type="submission" date="2014-02" db="EMBL/GenBank/DDBJ databases">
        <title>The genome sequence of Colletotrichum fioriniae PJ7.</title>
        <authorList>
            <person name="Baroncelli R."/>
            <person name="Thon M.R."/>
        </authorList>
    </citation>
    <scope>NUCLEOTIDE SEQUENCE [LARGE SCALE GENOMIC DNA]</scope>
    <source>
        <strain evidence="11 12">PJ7</strain>
    </source>
</reference>
<feature type="compositionally biased region" description="Basic and acidic residues" evidence="9">
    <location>
        <begin position="110"/>
        <end position="124"/>
    </location>
</feature>
<feature type="transmembrane region" description="Helical" evidence="10">
    <location>
        <begin position="424"/>
        <end position="445"/>
    </location>
</feature>
<evidence type="ECO:0000313" key="12">
    <source>
        <dbReference type="Proteomes" id="UP000020467"/>
    </source>
</evidence>
<dbReference type="HOGENOM" id="CLU_030507_0_0_1"/>
<feature type="compositionally biased region" description="Basic and acidic residues" evidence="9">
    <location>
        <begin position="63"/>
        <end position="81"/>
    </location>
</feature>
<evidence type="ECO:0000313" key="11">
    <source>
        <dbReference type="EMBL" id="EXF82405.1"/>
    </source>
</evidence>
<organism evidence="11 12">
    <name type="scientific">Colletotrichum fioriniae PJ7</name>
    <dbReference type="NCBI Taxonomy" id="1445577"/>
    <lineage>
        <taxon>Eukaryota</taxon>
        <taxon>Fungi</taxon>
        <taxon>Dikarya</taxon>
        <taxon>Ascomycota</taxon>
        <taxon>Pezizomycotina</taxon>
        <taxon>Sordariomycetes</taxon>
        <taxon>Hypocreomycetidae</taxon>
        <taxon>Glomerellales</taxon>
        <taxon>Glomerellaceae</taxon>
        <taxon>Colletotrichum</taxon>
        <taxon>Colletotrichum acutatum species complex</taxon>
    </lineage>
</organism>
<dbReference type="PANTHER" id="PTHR28259:SF1">
    <property type="entry name" value="FLUORIDE EXPORT PROTEIN 1-RELATED"/>
    <property type="match status" value="1"/>
</dbReference>
<comment type="catalytic activity">
    <reaction evidence="8">
        <text>fluoride(in) = fluoride(out)</text>
        <dbReference type="Rhea" id="RHEA:76159"/>
        <dbReference type="ChEBI" id="CHEBI:17051"/>
    </reaction>
    <physiologicalReaction direction="left-to-right" evidence="8">
        <dbReference type="Rhea" id="RHEA:76160"/>
    </physiologicalReaction>
</comment>
<evidence type="ECO:0000256" key="10">
    <source>
        <dbReference type="SAM" id="Phobius"/>
    </source>
</evidence>
<gene>
    <name evidence="11" type="ORF">CFIO01_01865</name>
</gene>
<keyword evidence="12" id="KW-1185">Reference proteome</keyword>